<feature type="transmembrane region" description="Helical" evidence="1">
    <location>
        <begin position="56"/>
        <end position="74"/>
    </location>
</feature>
<name>A0A6T6AS72_9RHOD</name>
<feature type="transmembrane region" description="Helical" evidence="1">
    <location>
        <begin position="134"/>
        <end position="155"/>
    </location>
</feature>
<keyword evidence="1" id="KW-1133">Transmembrane helix</keyword>
<dbReference type="Pfam" id="PF08560">
    <property type="entry name" value="DUF1757"/>
    <property type="match status" value="1"/>
</dbReference>
<dbReference type="EMBL" id="HBGH01002413">
    <property type="protein sequence ID" value="CAD9226023.1"/>
    <property type="molecule type" value="Transcribed_RNA"/>
</dbReference>
<evidence type="ECO:0000313" key="2">
    <source>
        <dbReference type="EMBL" id="CAD9226022.1"/>
    </source>
</evidence>
<dbReference type="InterPro" id="IPR013869">
    <property type="entry name" value="DUF1757"/>
</dbReference>
<gene>
    <name evidence="2" type="ORF">CCAE0312_LOCUS1314</name>
    <name evidence="3" type="ORF">CCAE0312_LOCUS1315</name>
</gene>
<protein>
    <submittedName>
        <fullName evidence="2">Uncharacterized protein</fullName>
    </submittedName>
</protein>
<keyword evidence="1" id="KW-0472">Membrane</keyword>
<reference evidence="2" key="1">
    <citation type="submission" date="2021-01" db="EMBL/GenBank/DDBJ databases">
        <authorList>
            <person name="Corre E."/>
            <person name="Pelletier E."/>
            <person name="Niang G."/>
            <person name="Scheremetjew M."/>
            <person name="Finn R."/>
            <person name="Kale V."/>
            <person name="Holt S."/>
            <person name="Cochrane G."/>
            <person name="Meng A."/>
            <person name="Brown T."/>
            <person name="Cohen L."/>
        </authorList>
    </citation>
    <scope>NUCLEOTIDE SEQUENCE</scope>
    <source>
        <strain evidence="2">SAG 36.94</strain>
    </source>
</reference>
<proteinExistence type="predicted"/>
<dbReference type="EMBL" id="HBGH01002412">
    <property type="protein sequence ID" value="CAD9226022.1"/>
    <property type="molecule type" value="Transcribed_RNA"/>
</dbReference>
<organism evidence="2">
    <name type="scientific">Compsopogon caeruleus</name>
    <dbReference type="NCBI Taxonomy" id="31354"/>
    <lineage>
        <taxon>Eukaryota</taxon>
        <taxon>Rhodophyta</taxon>
        <taxon>Compsopogonophyceae</taxon>
        <taxon>Compsopogonales</taxon>
        <taxon>Compsopogonaceae</taxon>
        <taxon>Compsopogon</taxon>
    </lineage>
</organism>
<dbReference type="AlphaFoldDB" id="A0A6T6AS72"/>
<feature type="transmembrane region" description="Helical" evidence="1">
    <location>
        <begin position="26"/>
        <end position="44"/>
    </location>
</feature>
<sequence length="171" mass="17964">MLINNEDFDASKNKEVLLMSHVSQKGMQMGSLVSLVVALPVLGVRGRLSAENVLRWTSSGILIGTVASTALGLFKMSKLEPEGIEDRAYRLHFNEGQNRVDSFAHVGALVGAGVTLAAKQLHVGPSTLSSSSTWRAALGGAAVGVGLAVLTHIATSKGSKRPNAMIEELKS</sequence>
<evidence type="ECO:0000313" key="3">
    <source>
        <dbReference type="EMBL" id="CAD9226023.1"/>
    </source>
</evidence>
<keyword evidence="1" id="KW-0812">Transmembrane</keyword>
<evidence type="ECO:0000256" key="1">
    <source>
        <dbReference type="SAM" id="Phobius"/>
    </source>
</evidence>
<accession>A0A6T6AS72</accession>